<gene>
    <name evidence="1" type="ORF">ACFO6W_26150</name>
</gene>
<sequence length="169" mass="18063">HTAGDNTFKVILAELAVNQTLVVLANCRTQVETLLGTISAGATKASVISSLLLEQSTAFDASTMTGIPMWGEITNQAVTSGYNPIGGLSVNLTRMLARVNITNGEVLFDLTEAYLYNPRQKGSIIPDNWTGTDVTNPTIVAGAQMAQKTRFGPFTTSATNTIDNKIYTF</sequence>
<proteinExistence type="predicted"/>
<organism evidence="1 2">
    <name type="scientific">Dysgonomonas termitidis</name>
    <dbReference type="NCBI Taxonomy" id="1516126"/>
    <lineage>
        <taxon>Bacteria</taxon>
        <taxon>Pseudomonadati</taxon>
        <taxon>Bacteroidota</taxon>
        <taxon>Bacteroidia</taxon>
        <taxon>Bacteroidales</taxon>
        <taxon>Dysgonomonadaceae</taxon>
        <taxon>Dysgonomonas</taxon>
    </lineage>
</organism>
<dbReference type="EMBL" id="JBHSGN010000200">
    <property type="protein sequence ID" value="MFC4677165.1"/>
    <property type="molecule type" value="Genomic_DNA"/>
</dbReference>
<evidence type="ECO:0000313" key="1">
    <source>
        <dbReference type="EMBL" id="MFC4677165.1"/>
    </source>
</evidence>
<name>A0ABV9L473_9BACT</name>
<dbReference type="Proteomes" id="UP001596023">
    <property type="component" value="Unassembled WGS sequence"/>
</dbReference>
<accession>A0ABV9L473</accession>
<comment type="caution">
    <text evidence="1">The sequence shown here is derived from an EMBL/GenBank/DDBJ whole genome shotgun (WGS) entry which is preliminary data.</text>
</comment>
<evidence type="ECO:0000313" key="2">
    <source>
        <dbReference type="Proteomes" id="UP001596023"/>
    </source>
</evidence>
<feature type="non-terminal residue" evidence="1">
    <location>
        <position position="1"/>
    </location>
</feature>
<reference evidence="2" key="1">
    <citation type="journal article" date="2019" name="Int. J. Syst. Evol. Microbiol.">
        <title>The Global Catalogue of Microorganisms (GCM) 10K type strain sequencing project: providing services to taxonomists for standard genome sequencing and annotation.</title>
        <authorList>
            <consortium name="The Broad Institute Genomics Platform"/>
            <consortium name="The Broad Institute Genome Sequencing Center for Infectious Disease"/>
            <person name="Wu L."/>
            <person name="Ma J."/>
        </authorList>
    </citation>
    <scope>NUCLEOTIDE SEQUENCE [LARGE SCALE GENOMIC DNA]</scope>
    <source>
        <strain evidence="2">CCUG 66188</strain>
    </source>
</reference>
<feature type="non-terminal residue" evidence="1">
    <location>
        <position position="169"/>
    </location>
</feature>
<keyword evidence="2" id="KW-1185">Reference proteome</keyword>
<protein>
    <submittedName>
        <fullName evidence="1">Uncharacterized protein</fullName>
    </submittedName>
</protein>